<proteinExistence type="inferred from homology"/>
<evidence type="ECO:0000256" key="15">
    <source>
        <dbReference type="ARBA" id="ARBA00022840"/>
    </source>
</evidence>
<dbReference type="GO" id="GO:0046655">
    <property type="term" value="P:folic acid metabolic process"/>
    <property type="evidence" value="ECO:0007669"/>
    <property type="project" value="UniProtKB-ARBA"/>
</dbReference>
<dbReference type="PROSITE" id="PS00721">
    <property type="entry name" value="FTHFS_1"/>
    <property type="match status" value="1"/>
</dbReference>
<dbReference type="HAMAP" id="MF_01543">
    <property type="entry name" value="FTHFS"/>
    <property type="match status" value="1"/>
</dbReference>
<dbReference type="InterPro" id="IPR020628">
    <property type="entry name" value="Formate_THF_ligase_CS"/>
</dbReference>
<evidence type="ECO:0000256" key="10">
    <source>
        <dbReference type="ARBA" id="ARBA00022490"/>
    </source>
</evidence>
<dbReference type="InterPro" id="IPR020630">
    <property type="entry name" value="THF_DH/CycHdrlase_cat_dom"/>
</dbReference>
<dbReference type="UniPathway" id="UPA00193"/>
<dbReference type="GO" id="GO:0006164">
    <property type="term" value="P:purine nucleotide biosynthetic process"/>
    <property type="evidence" value="ECO:0007669"/>
    <property type="project" value="UniProtKB-ARBA"/>
</dbReference>
<dbReference type="GO" id="GO:0005524">
    <property type="term" value="F:ATP binding"/>
    <property type="evidence" value="ECO:0007669"/>
    <property type="project" value="UniProtKB-KW"/>
</dbReference>
<dbReference type="InterPro" id="IPR046346">
    <property type="entry name" value="Aminoacid_DH-like_N_sf"/>
</dbReference>
<dbReference type="FunFam" id="3.40.50.10860:FF:000005">
    <property type="entry name" value="C-1-tetrahydrofolate synthase, cytoplasmic, putative"/>
    <property type="match status" value="1"/>
</dbReference>
<dbReference type="FunFam" id="3.40.50.300:FF:000245">
    <property type="entry name" value="C-1-tetrahydrofolate synthase, cytoplasmic"/>
    <property type="match status" value="1"/>
</dbReference>
<dbReference type="Pfam" id="PF01268">
    <property type="entry name" value="FTHFS"/>
    <property type="match status" value="1"/>
</dbReference>
<evidence type="ECO:0000256" key="9">
    <source>
        <dbReference type="ARBA" id="ARBA00017592"/>
    </source>
</evidence>
<evidence type="ECO:0000256" key="11">
    <source>
        <dbReference type="ARBA" id="ARBA00022563"/>
    </source>
</evidence>
<evidence type="ECO:0000256" key="6">
    <source>
        <dbReference type="ARBA" id="ARBA00012295"/>
    </source>
</evidence>
<sequence>MSAEVSARVLSGTELSKETKNDLRQQTALLAERFNGFKPRLVIIQVGDRNDSNVYIKQKIKSADEVGVDATHVQYPNTITQNVLLSEINKYNNDPSVHGIIVQMPLDCIQKIDSHLITNTVSPEKDVDGLNIINEGKVAIGDLTGLIPCTPNGVIQLIKRSGIEIAGTKAVVLGRSKIVGAPVASLLLWHNATVTICHSRTKDIEKEVAKADILVVAIGKAEFVHGSWIKPGAVVIDCGINSLPDSSKKSGYRLVGDVHYESASQIASAITPVPGGVGPMTVAMLLSNTIQAATKVVENIYRSQWNLSVLPLKFQKPVPNDINIARSQEPKDIMQLANEIGLKKSEVFLYGNKKAKISISVINRLKDINNGKYIVVTGITPTSFGEGKSTTTVGLVQALAAHTKKNTFACLRQPSQGPTFGIKGGAAGGGYSQVIPMEEFNLHLTGDIHAVTAANNLMAAQIDARMFHEATQKDQALYDRLVPTIKGVRQFSPIQINRLKKLGIDKTDPSSLTAEEISSFARLNIDPDTISWNRVMDTNDRFLRKITIGQSPTEKNHTRETCFDISVASEIMAILALAKDAKNLKERLSNIVVAQDRKGNDVTADDLGMTGAMAVLLKDAIDPTLMQTLEGTPVLVHAGPFANIAHGASSILADLLASKLVGPDGYVVTEAGFGSDIGMEKFFNIKCRYSGLVPNAIVLVCTIRALRMHGGGAISPSKSVTPEENEEALRKGVANLKKHVSNGVKYGVPIVVAINAMNTDTENEWAIVKDASLQAGAMDAIVSTHWENGGLGAIKLAEAVIKASQLPNKFKFLYDLNMPLQLKIETIAKEMYGAKSVEFNEKILNKLSNYESKGYGKLPVCMAKTAVSLSGNPNLKGVPTDFTLPIMDIYVSAGAGFIVAIAGEISKMPGLSTRPSIYDIDLNIETGEIVGLF</sequence>
<keyword evidence="18" id="KW-0511">Multifunctional enzyme</keyword>
<keyword evidence="16" id="KW-0521">NADP</keyword>
<evidence type="ECO:0000256" key="7">
    <source>
        <dbReference type="ARBA" id="ARBA00012776"/>
    </source>
</evidence>
<evidence type="ECO:0000256" key="13">
    <source>
        <dbReference type="ARBA" id="ARBA00022741"/>
    </source>
</evidence>
<comment type="catalytic activity">
    <reaction evidence="20">
        <text>(6S)-5,6,7,8-tetrahydrofolate + formate + ATP = (6R)-10-formyltetrahydrofolate + ADP + phosphate</text>
        <dbReference type="Rhea" id="RHEA:20221"/>
        <dbReference type="ChEBI" id="CHEBI:15740"/>
        <dbReference type="ChEBI" id="CHEBI:30616"/>
        <dbReference type="ChEBI" id="CHEBI:43474"/>
        <dbReference type="ChEBI" id="CHEBI:57453"/>
        <dbReference type="ChEBI" id="CHEBI:195366"/>
        <dbReference type="ChEBI" id="CHEBI:456216"/>
        <dbReference type="EC" id="6.3.4.3"/>
    </reaction>
</comment>
<dbReference type="GO" id="GO:0006555">
    <property type="term" value="P:methionine metabolic process"/>
    <property type="evidence" value="ECO:0007669"/>
    <property type="project" value="UniProtKB-ARBA"/>
</dbReference>
<dbReference type="GO" id="GO:0004488">
    <property type="term" value="F:methylenetetrahydrofolate dehydrogenase (NADP+) activity"/>
    <property type="evidence" value="ECO:0007669"/>
    <property type="project" value="UniProtKB-EC"/>
</dbReference>
<dbReference type="PRINTS" id="PR00085">
    <property type="entry name" value="THFDHDRGNASE"/>
</dbReference>
<keyword evidence="17" id="KW-0560">Oxidoreductase</keyword>
<comment type="similarity">
    <text evidence="3">In the N-terminal section; belongs to the tetrahydrofolate dehydrogenase/cyclohydrolase family.</text>
</comment>
<dbReference type="SUPFAM" id="SSF52540">
    <property type="entry name" value="P-loop containing nucleoside triphosphate hydrolases"/>
    <property type="match status" value="1"/>
</dbReference>
<keyword evidence="11" id="KW-0554">One-carbon metabolism</keyword>
<keyword evidence="10" id="KW-0963">Cytoplasm</keyword>
<evidence type="ECO:0000259" key="21">
    <source>
        <dbReference type="Pfam" id="PF00763"/>
    </source>
</evidence>
<dbReference type="GO" id="GO:0009257">
    <property type="term" value="P:10-formyltetrahydrofolate biosynthetic process"/>
    <property type="evidence" value="ECO:0007669"/>
    <property type="project" value="UniProtKB-ARBA"/>
</dbReference>
<evidence type="ECO:0000256" key="2">
    <source>
        <dbReference type="ARBA" id="ARBA00004777"/>
    </source>
</evidence>
<dbReference type="GO" id="GO:0004477">
    <property type="term" value="F:methenyltetrahydrofolate cyclohydrolase activity"/>
    <property type="evidence" value="ECO:0007669"/>
    <property type="project" value="UniProtKB-EC"/>
</dbReference>
<dbReference type="InterPro" id="IPR027417">
    <property type="entry name" value="P-loop_NTPase"/>
</dbReference>
<dbReference type="Proteomes" id="UP000694846">
    <property type="component" value="Unplaced"/>
</dbReference>
<feature type="domain" description="Tetrahydrofolate dehydrogenase/cyclohydrolase NAD(P)-binding" evidence="22">
    <location>
        <begin position="148"/>
        <end position="295"/>
    </location>
</feature>
<reference evidence="23" key="1">
    <citation type="submission" date="2018-04" db="EMBL/GenBank/DDBJ databases">
        <title>Transcriptome assembly of Sipha flava.</title>
        <authorList>
            <person name="Scully E.D."/>
            <person name="Geib S.M."/>
            <person name="Palmer N.A."/>
            <person name="Koch K."/>
            <person name="Bradshaw J."/>
            <person name="Heng-Moss T."/>
            <person name="Sarath G."/>
        </authorList>
    </citation>
    <scope>NUCLEOTIDE SEQUENCE</scope>
</reference>
<dbReference type="FunFam" id="1.10.8.770:FF:000001">
    <property type="entry name" value="Methylenetetrahydrofolate dehydrogenase (NADP+ dependent) 1 like"/>
    <property type="match status" value="1"/>
</dbReference>
<evidence type="ECO:0000256" key="19">
    <source>
        <dbReference type="ARBA" id="ARBA00036357"/>
    </source>
</evidence>
<keyword evidence="12" id="KW-0436">Ligase</keyword>
<evidence type="ECO:0000256" key="8">
    <source>
        <dbReference type="ARBA" id="ARBA00012859"/>
    </source>
</evidence>
<dbReference type="OrthoDB" id="1845775at2759"/>
<evidence type="ECO:0000256" key="17">
    <source>
        <dbReference type="ARBA" id="ARBA00023002"/>
    </source>
</evidence>
<evidence type="ECO:0000256" key="12">
    <source>
        <dbReference type="ARBA" id="ARBA00022598"/>
    </source>
</evidence>
<dbReference type="InterPro" id="IPR000559">
    <property type="entry name" value="Formate_THF_ligase"/>
</dbReference>
<keyword evidence="15" id="KW-0067">ATP-binding</keyword>
<dbReference type="FunFam" id="3.10.410.10:FF:000001">
    <property type="entry name" value="Putative formate--tetrahydrofolate ligase"/>
    <property type="match status" value="1"/>
</dbReference>
<keyword evidence="24" id="KW-1185">Reference proteome</keyword>
<evidence type="ECO:0000259" key="22">
    <source>
        <dbReference type="Pfam" id="PF02882"/>
    </source>
</evidence>
<feature type="domain" description="Tetrahydrofolate dehydrogenase/cyclohydrolase catalytic" evidence="21">
    <location>
        <begin position="10"/>
        <end position="128"/>
    </location>
</feature>
<dbReference type="HAMAP" id="MF_01576">
    <property type="entry name" value="THF_DHG_CYH"/>
    <property type="match status" value="1"/>
</dbReference>
<comment type="catalytic activity">
    <reaction evidence="19">
        <text>(6R)-5,10-methenyltetrahydrofolate + H2O = (6R)-10-formyltetrahydrofolate + H(+)</text>
        <dbReference type="Rhea" id="RHEA:23700"/>
        <dbReference type="ChEBI" id="CHEBI:15377"/>
        <dbReference type="ChEBI" id="CHEBI:15378"/>
        <dbReference type="ChEBI" id="CHEBI:57455"/>
        <dbReference type="ChEBI" id="CHEBI:195366"/>
        <dbReference type="EC" id="3.5.4.9"/>
    </reaction>
</comment>
<dbReference type="EC" id="6.3.4.3" evidence="6"/>
<evidence type="ECO:0000256" key="20">
    <source>
        <dbReference type="ARBA" id="ARBA00049033"/>
    </source>
</evidence>
<evidence type="ECO:0000256" key="3">
    <source>
        <dbReference type="ARBA" id="ARBA00005559"/>
    </source>
</evidence>
<dbReference type="EC" id="3.5.4.9" evidence="7"/>
<comment type="subunit">
    <text evidence="5">Homodimer.</text>
</comment>
<evidence type="ECO:0000256" key="4">
    <source>
        <dbReference type="ARBA" id="ARBA00006985"/>
    </source>
</evidence>
<dbReference type="Gene3D" id="3.40.50.300">
    <property type="entry name" value="P-loop containing nucleotide triphosphate hydrolases"/>
    <property type="match status" value="2"/>
</dbReference>
<dbReference type="PROSITE" id="PS00767">
    <property type="entry name" value="THF_DHG_CYH_2"/>
    <property type="match status" value="1"/>
</dbReference>
<dbReference type="InterPro" id="IPR036291">
    <property type="entry name" value="NAD(P)-bd_dom_sf"/>
</dbReference>
<dbReference type="Pfam" id="PF00763">
    <property type="entry name" value="THF_DHG_CYH"/>
    <property type="match status" value="1"/>
</dbReference>
<evidence type="ECO:0000256" key="1">
    <source>
        <dbReference type="ARBA" id="ARBA00004496"/>
    </source>
</evidence>
<dbReference type="Gene3D" id="1.10.8.770">
    <property type="match status" value="1"/>
</dbReference>
<keyword evidence="14" id="KW-0378">Hydrolase</keyword>
<accession>A0A2S2R663</accession>
<gene>
    <name evidence="23" type="primary">pug_1</name>
    <name evidence="25" type="synonym">LOC112679704</name>
    <name evidence="23" type="ORF">g.58349</name>
</gene>
<dbReference type="GO" id="GO:0005829">
    <property type="term" value="C:cytosol"/>
    <property type="evidence" value="ECO:0007669"/>
    <property type="project" value="TreeGrafter"/>
</dbReference>
<dbReference type="GO" id="GO:0004329">
    <property type="term" value="F:formate-tetrahydrofolate ligase activity"/>
    <property type="evidence" value="ECO:0007669"/>
    <property type="project" value="UniProtKB-EC"/>
</dbReference>
<organism evidence="23">
    <name type="scientific">Sipha flava</name>
    <name type="common">yellow sugarcane aphid</name>
    <dbReference type="NCBI Taxonomy" id="143950"/>
    <lineage>
        <taxon>Eukaryota</taxon>
        <taxon>Metazoa</taxon>
        <taxon>Ecdysozoa</taxon>
        <taxon>Arthropoda</taxon>
        <taxon>Hexapoda</taxon>
        <taxon>Insecta</taxon>
        <taxon>Pterygota</taxon>
        <taxon>Neoptera</taxon>
        <taxon>Paraneoptera</taxon>
        <taxon>Hemiptera</taxon>
        <taxon>Sternorrhyncha</taxon>
        <taxon>Aphidomorpha</taxon>
        <taxon>Aphidoidea</taxon>
        <taxon>Aphididae</taxon>
        <taxon>Sipha</taxon>
    </lineage>
</organism>
<dbReference type="CDD" id="cd00477">
    <property type="entry name" value="FTHFS"/>
    <property type="match status" value="1"/>
</dbReference>
<dbReference type="PANTHER" id="PTHR48099:SF5">
    <property type="entry name" value="C-1-TETRAHYDROFOLATE SYNTHASE, CYTOPLASMIC"/>
    <property type="match status" value="1"/>
</dbReference>
<dbReference type="InterPro" id="IPR020867">
    <property type="entry name" value="THF_DH/CycHdrlase_CS"/>
</dbReference>
<dbReference type="Gene3D" id="3.40.50.10860">
    <property type="entry name" value="Leucine Dehydrogenase, chain A, domain 1"/>
    <property type="match status" value="1"/>
</dbReference>
<comment type="similarity">
    <text evidence="4">In the C-terminal section; belongs to the formate--tetrahydrofolate ligase family.</text>
</comment>
<evidence type="ECO:0000256" key="16">
    <source>
        <dbReference type="ARBA" id="ARBA00022857"/>
    </source>
</evidence>
<evidence type="ECO:0000256" key="18">
    <source>
        <dbReference type="ARBA" id="ARBA00023268"/>
    </source>
</evidence>
<evidence type="ECO:0000256" key="14">
    <source>
        <dbReference type="ARBA" id="ARBA00022801"/>
    </source>
</evidence>
<name>A0A2S2R663_9HEMI</name>
<evidence type="ECO:0000313" key="25">
    <source>
        <dbReference type="RefSeq" id="XP_025405381.1"/>
    </source>
</evidence>
<comment type="pathway">
    <text evidence="2">One-carbon metabolism; tetrahydrofolate interconversion.</text>
</comment>
<dbReference type="Gene3D" id="3.40.50.720">
    <property type="entry name" value="NAD(P)-binding Rossmann-like Domain"/>
    <property type="match status" value="1"/>
</dbReference>
<dbReference type="AlphaFoldDB" id="A0A2S2R663"/>
<dbReference type="FunFam" id="3.40.50.300:FF:001859">
    <property type="entry name" value="Formate--tetrahydrofolate ligase"/>
    <property type="match status" value="1"/>
</dbReference>
<dbReference type="EMBL" id="GGMS01016313">
    <property type="protein sequence ID" value="MBY85516.1"/>
    <property type="molecule type" value="Transcribed_RNA"/>
</dbReference>
<protein>
    <recommendedName>
        <fullName evidence="9">C-1-tetrahydrofolate synthase, cytoplasmic</fullName>
        <ecNumber evidence="8">1.5.1.5</ecNumber>
        <ecNumber evidence="7">3.5.4.9</ecNumber>
        <ecNumber evidence="6">6.3.4.3</ecNumber>
    </recommendedName>
</protein>
<dbReference type="RefSeq" id="XP_025405381.1">
    <property type="nucleotide sequence ID" value="XM_025549596.1"/>
</dbReference>
<dbReference type="PANTHER" id="PTHR48099">
    <property type="entry name" value="C-1-TETRAHYDROFOLATE SYNTHASE, CYTOPLASMIC-RELATED"/>
    <property type="match status" value="1"/>
</dbReference>
<dbReference type="CDD" id="cd01080">
    <property type="entry name" value="NAD_bind_m-THF_DH_Cyclohyd"/>
    <property type="match status" value="1"/>
</dbReference>
<dbReference type="EC" id="1.5.1.5" evidence="8"/>
<evidence type="ECO:0000313" key="23">
    <source>
        <dbReference type="EMBL" id="MBY85516.1"/>
    </source>
</evidence>
<dbReference type="InterPro" id="IPR000672">
    <property type="entry name" value="THF_DH/CycHdrlase"/>
</dbReference>
<evidence type="ECO:0000313" key="24">
    <source>
        <dbReference type="Proteomes" id="UP000694846"/>
    </source>
</evidence>
<dbReference type="SUPFAM" id="SSF53223">
    <property type="entry name" value="Aminoacid dehydrogenase-like, N-terminal domain"/>
    <property type="match status" value="1"/>
</dbReference>
<dbReference type="Gene3D" id="3.10.410.10">
    <property type="entry name" value="Formyltetrahydrofolate synthetase, domain 3"/>
    <property type="match status" value="1"/>
</dbReference>
<dbReference type="SUPFAM" id="SSF51735">
    <property type="entry name" value="NAD(P)-binding Rossmann-fold domains"/>
    <property type="match status" value="1"/>
</dbReference>
<dbReference type="FunFam" id="3.40.50.720:FF:000006">
    <property type="entry name" value="Bifunctional protein FolD"/>
    <property type="match status" value="1"/>
</dbReference>
<comment type="subcellular location">
    <subcellularLocation>
        <location evidence="1">Cytoplasm</location>
    </subcellularLocation>
</comment>
<dbReference type="InterPro" id="IPR020631">
    <property type="entry name" value="THF_DH/CycHdrlase_NAD-bd_dom"/>
</dbReference>
<reference evidence="25" key="2">
    <citation type="submission" date="2025-04" db="UniProtKB">
        <authorList>
            <consortium name="RefSeq"/>
        </authorList>
    </citation>
    <scope>IDENTIFICATION</scope>
    <source>
        <tissue evidence="25">Whole body</tissue>
    </source>
</reference>
<keyword evidence="13" id="KW-0547">Nucleotide-binding</keyword>
<dbReference type="GO" id="GO:0035999">
    <property type="term" value="P:tetrahydrofolate interconversion"/>
    <property type="evidence" value="ECO:0007669"/>
    <property type="project" value="UniProtKB-UniPathway"/>
</dbReference>
<evidence type="ECO:0000256" key="5">
    <source>
        <dbReference type="ARBA" id="ARBA00011738"/>
    </source>
</evidence>
<dbReference type="Pfam" id="PF02882">
    <property type="entry name" value="THF_DHG_CYH_C"/>
    <property type="match status" value="1"/>
</dbReference>